<dbReference type="Pfam" id="PF00092">
    <property type="entry name" value="VWA"/>
    <property type="match status" value="1"/>
</dbReference>
<keyword evidence="2" id="KW-0812">Transmembrane</keyword>
<gene>
    <name evidence="4" type="ORF">ENQ76_10990</name>
</gene>
<organism evidence="4">
    <name type="scientific">Schlesneria paludicola</name>
    <dbReference type="NCBI Taxonomy" id="360056"/>
    <lineage>
        <taxon>Bacteria</taxon>
        <taxon>Pseudomonadati</taxon>
        <taxon>Planctomycetota</taxon>
        <taxon>Planctomycetia</taxon>
        <taxon>Planctomycetales</taxon>
        <taxon>Planctomycetaceae</taxon>
        <taxon>Schlesneria</taxon>
    </lineage>
</organism>
<sequence>MKIDVRMRFDREPAAASSGGSMDSLAHHRGWIDAWRRHRWGVAASFIVHVAVVVALANLVRFDQSRELGFAITSVWREPLVHEELELSPLSDVPLIFDPQAQAGGTESAEAAADWQDTTRLAALLVEPAFFGPATTASISGAKPPRAAKIAKAPTSRGNRHGAGNGLGTQPGFFGMTPPDASRVIFVVDGSRSMNHPHDSELKTRFRRVKFELLKCITEMQPTQSFYVIFFSNEVLPMPATALQPAQPGYREPYLQWIGSVQSGGSPTDPRDALALALRMQPDVICFLTDGEFPKGVSRQLMSIRQDRTVIHTFAFGDTLGEETLKTMAQNNRGEYRFVP</sequence>
<dbReference type="AlphaFoldDB" id="A0A7C2K0S1"/>
<feature type="region of interest" description="Disordered" evidence="1">
    <location>
        <begin position="137"/>
        <end position="173"/>
    </location>
</feature>
<dbReference type="InterPro" id="IPR002035">
    <property type="entry name" value="VWF_A"/>
</dbReference>
<feature type="transmembrane region" description="Helical" evidence="2">
    <location>
        <begin position="40"/>
        <end position="60"/>
    </location>
</feature>
<feature type="compositionally biased region" description="Low complexity" evidence="1">
    <location>
        <begin position="142"/>
        <end position="154"/>
    </location>
</feature>
<evidence type="ECO:0000256" key="2">
    <source>
        <dbReference type="SAM" id="Phobius"/>
    </source>
</evidence>
<feature type="domain" description="VWFA" evidence="3">
    <location>
        <begin position="183"/>
        <end position="340"/>
    </location>
</feature>
<reference evidence="4" key="1">
    <citation type="journal article" date="2020" name="mSystems">
        <title>Genome- and Community-Level Interaction Insights into Carbon Utilization and Element Cycling Functions of Hydrothermarchaeota in Hydrothermal Sediment.</title>
        <authorList>
            <person name="Zhou Z."/>
            <person name="Liu Y."/>
            <person name="Xu W."/>
            <person name="Pan J."/>
            <person name="Luo Z.H."/>
            <person name="Li M."/>
        </authorList>
    </citation>
    <scope>NUCLEOTIDE SEQUENCE [LARGE SCALE GENOMIC DNA]</scope>
    <source>
        <strain evidence="4">SpSt-339</strain>
    </source>
</reference>
<evidence type="ECO:0000256" key="1">
    <source>
        <dbReference type="SAM" id="MobiDB-lite"/>
    </source>
</evidence>
<dbReference type="InterPro" id="IPR036465">
    <property type="entry name" value="vWFA_dom_sf"/>
</dbReference>
<evidence type="ECO:0000313" key="4">
    <source>
        <dbReference type="EMBL" id="HEN15979.1"/>
    </source>
</evidence>
<keyword evidence="2" id="KW-1133">Transmembrane helix</keyword>
<comment type="caution">
    <text evidence="4">The sequence shown here is derived from an EMBL/GenBank/DDBJ whole genome shotgun (WGS) entry which is preliminary data.</text>
</comment>
<protein>
    <submittedName>
        <fullName evidence="4">VWA domain-containing protein</fullName>
    </submittedName>
</protein>
<accession>A0A7C2K0S1</accession>
<dbReference type="SUPFAM" id="SSF53300">
    <property type="entry name" value="vWA-like"/>
    <property type="match status" value="1"/>
</dbReference>
<evidence type="ECO:0000259" key="3">
    <source>
        <dbReference type="PROSITE" id="PS50234"/>
    </source>
</evidence>
<name>A0A7C2K0S1_9PLAN</name>
<dbReference type="Gene3D" id="3.40.50.410">
    <property type="entry name" value="von Willebrand factor, type A domain"/>
    <property type="match status" value="1"/>
</dbReference>
<dbReference type="EMBL" id="DSOK01000305">
    <property type="protein sequence ID" value="HEN15979.1"/>
    <property type="molecule type" value="Genomic_DNA"/>
</dbReference>
<keyword evidence="2" id="KW-0472">Membrane</keyword>
<proteinExistence type="predicted"/>
<dbReference type="PROSITE" id="PS50234">
    <property type="entry name" value="VWFA"/>
    <property type="match status" value="1"/>
</dbReference>